<evidence type="ECO:0000256" key="4">
    <source>
        <dbReference type="ARBA" id="ARBA00023098"/>
    </source>
</evidence>
<reference evidence="9 10" key="3">
    <citation type="submission" date="2016-01" db="EMBL/GenBank/DDBJ databases">
        <title>The new phylogeny of the genus Mycobacterium.</title>
        <authorList>
            <person name="Tarcisio F."/>
            <person name="Conor M."/>
            <person name="Antonella G."/>
            <person name="Elisabetta G."/>
            <person name="Giulia F.S."/>
            <person name="Sara T."/>
            <person name="Anna F."/>
            <person name="Clotilde B."/>
            <person name="Roberto B."/>
            <person name="Veronica D.S."/>
            <person name="Fabio R."/>
            <person name="Monica P."/>
            <person name="Olivier J."/>
            <person name="Enrico T."/>
            <person name="Nicola S."/>
        </authorList>
    </citation>
    <scope>NUCLEOTIDE SEQUENCE [LARGE SCALE GENOMIC DNA]</scope>
    <source>
        <strain evidence="9 10">DSM 44626</strain>
    </source>
</reference>
<dbReference type="OrthoDB" id="9777711at2"/>
<proteinExistence type="inferred from homology"/>
<keyword evidence="10" id="KW-1185">Reference proteome</keyword>
<dbReference type="Pfam" id="PF00378">
    <property type="entry name" value="ECH_1"/>
    <property type="match status" value="1"/>
</dbReference>
<dbReference type="CDD" id="cd06558">
    <property type="entry name" value="crotonase-like"/>
    <property type="match status" value="1"/>
</dbReference>
<organism evidence="8">
    <name type="scientific">Mycobacterium triplex</name>
    <dbReference type="NCBI Taxonomy" id="47839"/>
    <lineage>
        <taxon>Bacteria</taxon>
        <taxon>Bacillati</taxon>
        <taxon>Actinomycetota</taxon>
        <taxon>Actinomycetes</taxon>
        <taxon>Mycobacteriales</taxon>
        <taxon>Mycobacteriaceae</taxon>
        <taxon>Mycobacterium</taxon>
        <taxon>Mycobacterium simiae complex</taxon>
    </lineage>
</organism>
<keyword evidence="4" id="KW-0443">Lipid metabolism</keyword>
<comment type="function">
    <text evidence="1">Could possibly oxidize fatty acids using specific components.</text>
</comment>
<evidence type="ECO:0000256" key="6">
    <source>
        <dbReference type="ARBA" id="ARBA00023717"/>
    </source>
</evidence>
<dbReference type="PANTHER" id="PTHR43802">
    <property type="entry name" value="ENOYL-COA HYDRATASE"/>
    <property type="match status" value="1"/>
</dbReference>
<gene>
    <name evidence="9" type="ORF">AWC29_06790</name>
    <name evidence="8" type="ORF">BN973_05046</name>
</gene>
<dbReference type="PROSITE" id="PS00166">
    <property type="entry name" value="ENOYL_COA_HYDRATASE"/>
    <property type="match status" value="1"/>
</dbReference>
<keyword evidence="8" id="KW-0413">Isomerase</keyword>
<evidence type="ECO:0000256" key="1">
    <source>
        <dbReference type="ARBA" id="ARBA00002994"/>
    </source>
</evidence>
<dbReference type="GO" id="GO:0004300">
    <property type="term" value="F:enoyl-CoA hydratase activity"/>
    <property type="evidence" value="ECO:0007669"/>
    <property type="project" value="UniProtKB-EC"/>
</dbReference>
<evidence type="ECO:0000256" key="3">
    <source>
        <dbReference type="ARBA" id="ARBA00022832"/>
    </source>
</evidence>
<dbReference type="InterPro" id="IPR029045">
    <property type="entry name" value="ClpP/crotonase-like_dom_sf"/>
</dbReference>
<reference evidence="8" key="2">
    <citation type="submission" date="2014-04" db="EMBL/GenBank/DDBJ databases">
        <authorList>
            <person name="Urmite Genomes U."/>
        </authorList>
    </citation>
    <scope>NUCLEOTIDE SEQUENCE</scope>
    <source>
        <strain evidence="8">DSM 44626</strain>
    </source>
</reference>
<dbReference type="EMBL" id="HG964446">
    <property type="protein sequence ID" value="CDO90648.1"/>
    <property type="molecule type" value="Genomic_DNA"/>
</dbReference>
<evidence type="ECO:0000256" key="2">
    <source>
        <dbReference type="ARBA" id="ARBA00005254"/>
    </source>
</evidence>
<dbReference type="Proteomes" id="UP000193710">
    <property type="component" value="Unassembled WGS sequence"/>
</dbReference>
<dbReference type="PANTHER" id="PTHR43802:SF1">
    <property type="entry name" value="IP11341P-RELATED"/>
    <property type="match status" value="1"/>
</dbReference>
<evidence type="ECO:0000313" key="8">
    <source>
        <dbReference type="EMBL" id="CDO90648.1"/>
    </source>
</evidence>
<dbReference type="AlphaFoldDB" id="A0A024K575"/>
<dbReference type="InterPro" id="IPR018376">
    <property type="entry name" value="Enoyl-CoA_hyd/isom_CS"/>
</dbReference>
<dbReference type="SUPFAM" id="SSF52096">
    <property type="entry name" value="ClpP/crotonase"/>
    <property type="match status" value="1"/>
</dbReference>
<comment type="catalytic activity">
    <reaction evidence="6">
        <text>a 4-saturated-(3S)-3-hydroxyacyl-CoA = a (3E)-enoyl-CoA + H2O</text>
        <dbReference type="Rhea" id="RHEA:20724"/>
        <dbReference type="ChEBI" id="CHEBI:15377"/>
        <dbReference type="ChEBI" id="CHEBI:58521"/>
        <dbReference type="ChEBI" id="CHEBI:137480"/>
        <dbReference type="EC" id="4.2.1.17"/>
    </reaction>
</comment>
<comment type="similarity">
    <text evidence="2 7">Belongs to the enoyl-CoA hydratase/isomerase family.</text>
</comment>
<dbReference type="STRING" id="47839.BN973_05046"/>
<dbReference type="GO" id="GO:0016853">
    <property type="term" value="F:isomerase activity"/>
    <property type="evidence" value="ECO:0007669"/>
    <property type="project" value="UniProtKB-KW"/>
</dbReference>
<evidence type="ECO:0000313" key="10">
    <source>
        <dbReference type="Proteomes" id="UP000193710"/>
    </source>
</evidence>
<dbReference type="InterPro" id="IPR001753">
    <property type="entry name" value="Enoyl-CoA_hydra/iso"/>
</dbReference>
<evidence type="ECO:0000313" key="9">
    <source>
        <dbReference type="EMBL" id="ORX07427.1"/>
    </source>
</evidence>
<name>A0A024K575_9MYCO</name>
<dbReference type="EMBL" id="LQPY01000007">
    <property type="protein sequence ID" value="ORX07427.1"/>
    <property type="molecule type" value="Genomic_DNA"/>
</dbReference>
<dbReference type="InterPro" id="IPR014748">
    <property type="entry name" value="Enoyl-CoA_hydra_C"/>
</dbReference>
<sequence length="269" mass="28699">MPAVELETLEDNIACITLNRPERLNAIDGSLIDGVDAALDVLGSGQYRVAIITGAGRGFCAGADLSGTGQAWTQPAGPATPPFKVKYDAQVRLANLYTRIYELDIPVIAAVNGVAVGGGLAFTLVSDIRVASEQARFGSVFIKAGFSSMDMGTSYLLPKIVGAGVARELMLTGRIIDADEAYRIKLVHEVVAPDDLMPAAVRKAREIAENNAYGVWQTKIGLNAALDAPSLRHAIEIENRTQILSGFTNNPVEAAKAHMEKRAPKWDPL</sequence>
<reference evidence="8" key="1">
    <citation type="journal article" date="2014" name="Genome Announc.">
        <title>Draft Genome Sequence of Mycobacterium triplex DSM 44626.</title>
        <authorList>
            <person name="Sassi M."/>
            <person name="Croce O."/>
            <person name="Robert C."/>
            <person name="Raoult D."/>
            <person name="Drancourt M."/>
        </authorList>
    </citation>
    <scope>NUCLEOTIDE SEQUENCE [LARGE SCALE GENOMIC DNA]</scope>
    <source>
        <strain evidence="8">DSM 44626</strain>
    </source>
</reference>
<keyword evidence="3" id="KW-0276">Fatty acid metabolism</keyword>
<evidence type="ECO:0000256" key="7">
    <source>
        <dbReference type="RuleBase" id="RU003707"/>
    </source>
</evidence>
<evidence type="ECO:0000256" key="5">
    <source>
        <dbReference type="ARBA" id="ARBA00023709"/>
    </source>
</evidence>
<comment type="catalytic activity">
    <reaction evidence="5">
        <text>a (3S)-3-hydroxyacyl-CoA = a (2E)-enoyl-CoA + H2O</text>
        <dbReference type="Rhea" id="RHEA:16105"/>
        <dbReference type="ChEBI" id="CHEBI:15377"/>
        <dbReference type="ChEBI" id="CHEBI:57318"/>
        <dbReference type="ChEBI" id="CHEBI:58856"/>
        <dbReference type="EC" id="4.2.1.17"/>
    </reaction>
</comment>
<dbReference type="Gene3D" id="3.90.226.10">
    <property type="entry name" value="2-enoyl-CoA Hydratase, Chain A, domain 1"/>
    <property type="match status" value="1"/>
</dbReference>
<dbReference type="Gene3D" id="1.10.12.10">
    <property type="entry name" value="Lyase 2-enoyl-coa Hydratase, Chain A, domain 2"/>
    <property type="match status" value="1"/>
</dbReference>
<accession>A0A024K575</accession>
<dbReference type="Proteomes" id="UP000028880">
    <property type="component" value="Unassembled WGS sequence"/>
</dbReference>
<dbReference type="eggNOG" id="COG1024">
    <property type="taxonomic scope" value="Bacteria"/>
</dbReference>
<dbReference type="GO" id="GO:0006631">
    <property type="term" value="P:fatty acid metabolic process"/>
    <property type="evidence" value="ECO:0007669"/>
    <property type="project" value="UniProtKB-KW"/>
</dbReference>
<protein>
    <submittedName>
        <fullName evidence="9">Crotonase</fullName>
    </submittedName>
    <submittedName>
        <fullName evidence="8">Enoyl-CoA hydratase/isomerase family protein</fullName>
    </submittedName>
</protein>
<dbReference type="HOGENOM" id="CLU_009834_7_2_11"/>